<feature type="compositionally biased region" description="Pro residues" evidence="6">
    <location>
        <begin position="32"/>
        <end position="41"/>
    </location>
</feature>
<dbReference type="EMBL" id="MU007054">
    <property type="protein sequence ID" value="KAF2428651.1"/>
    <property type="molecule type" value="Genomic_DNA"/>
</dbReference>
<evidence type="ECO:0000256" key="3">
    <source>
        <dbReference type="ARBA" id="ARBA00023161"/>
    </source>
</evidence>
<dbReference type="GO" id="GO:0000184">
    <property type="term" value="P:nuclear-transcribed mRNA catabolic process, nonsense-mediated decay"/>
    <property type="evidence" value="ECO:0007669"/>
    <property type="project" value="UniProtKB-KW"/>
</dbReference>
<feature type="region of interest" description="Disordered" evidence="6">
    <location>
        <begin position="289"/>
        <end position="452"/>
    </location>
</feature>
<comment type="similarity">
    <text evidence="2">Belongs to the RENT3 family.</text>
</comment>
<dbReference type="PROSITE" id="PS50102">
    <property type="entry name" value="RRM"/>
    <property type="match status" value="1"/>
</dbReference>
<evidence type="ECO:0000313" key="8">
    <source>
        <dbReference type="EMBL" id="KAF2428651.1"/>
    </source>
</evidence>
<dbReference type="OrthoDB" id="18087at2759"/>
<dbReference type="Pfam" id="PF03467">
    <property type="entry name" value="Smg4_UPF3"/>
    <property type="match status" value="1"/>
</dbReference>
<evidence type="ECO:0000256" key="1">
    <source>
        <dbReference type="ARBA" id="ARBA00004123"/>
    </source>
</evidence>
<dbReference type="AlphaFoldDB" id="A0A9P4NNW6"/>
<feature type="domain" description="RRM" evidence="7">
    <location>
        <begin position="460"/>
        <end position="526"/>
    </location>
</feature>
<dbReference type="GO" id="GO:0003729">
    <property type="term" value="F:mRNA binding"/>
    <property type="evidence" value="ECO:0007669"/>
    <property type="project" value="TreeGrafter"/>
</dbReference>
<feature type="compositionally biased region" description="Polar residues" evidence="6">
    <location>
        <begin position="429"/>
        <end position="444"/>
    </location>
</feature>
<keyword evidence="4" id="KW-0539">Nucleus</keyword>
<feature type="compositionally biased region" description="Polar residues" evidence="6">
    <location>
        <begin position="347"/>
        <end position="360"/>
    </location>
</feature>
<accession>A0A9P4NNW6</accession>
<organism evidence="8 9">
    <name type="scientific">Tothia fuscella</name>
    <dbReference type="NCBI Taxonomy" id="1048955"/>
    <lineage>
        <taxon>Eukaryota</taxon>
        <taxon>Fungi</taxon>
        <taxon>Dikarya</taxon>
        <taxon>Ascomycota</taxon>
        <taxon>Pezizomycotina</taxon>
        <taxon>Dothideomycetes</taxon>
        <taxon>Pleosporomycetidae</taxon>
        <taxon>Venturiales</taxon>
        <taxon>Cylindrosympodiaceae</taxon>
        <taxon>Tothia</taxon>
    </lineage>
</organism>
<evidence type="ECO:0000256" key="2">
    <source>
        <dbReference type="ARBA" id="ARBA00005991"/>
    </source>
</evidence>
<gene>
    <name evidence="8" type="ORF">EJ08DRAFT_322896</name>
</gene>
<dbReference type="InterPro" id="IPR039722">
    <property type="entry name" value="Upf3"/>
</dbReference>
<evidence type="ECO:0000256" key="4">
    <source>
        <dbReference type="ARBA" id="ARBA00023242"/>
    </source>
</evidence>
<reference evidence="8" key="1">
    <citation type="journal article" date="2020" name="Stud. Mycol.">
        <title>101 Dothideomycetes genomes: a test case for predicting lifestyles and emergence of pathogens.</title>
        <authorList>
            <person name="Haridas S."/>
            <person name="Albert R."/>
            <person name="Binder M."/>
            <person name="Bloem J."/>
            <person name="Labutti K."/>
            <person name="Salamov A."/>
            <person name="Andreopoulos B."/>
            <person name="Baker S."/>
            <person name="Barry K."/>
            <person name="Bills G."/>
            <person name="Bluhm B."/>
            <person name="Cannon C."/>
            <person name="Castanera R."/>
            <person name="Culley D."/>
            <person name="Daum C."/>
            <person name="Ezra D."/>
            <person name="Gonzalez J."/>
            <person name="Henrissat B."/>
            <person name="Kuo A."/>
            <person name="Liang C."/>
            <person name="Lipzen A."/>
            <person name="Lutzoni F."/>
            <person name="Magnuson J."/>
            <person name="Mondo S."/>
            <person name="Nolan M."/>
            <person name="Ohm R."/>
            <person name="Pangilinan J."/>
            <person name="Park H.-J."/>
            <person name="Ramirez L."/>
            <person name="Alfaro M."/>
            <person name="Sun H."/>
            <person name="Tritt A."/>
            <person name="Yoshinaga Y."/>
            <person name="Zwiers L.-H."/>
            <person name="Turgeon B."/>
            <person name="Goodwin S."/>
            <person name="Spatafora J."/>
            <person name="Crous P."/>
            <person name="Grigoriev I."/>
        </authorList>
    </citation>
    <scope>NUCLEOTIDE SEQUENCE</scope>
    <source>
        <strain evidence="8">CBS 130266</strain>
    </source>
</reference>
<feature type="compositionally biased region" description="Low complexity" evidence="6">
    <location>
        <begin position="567"/>
        <end position="589"/>
    </location>
</feature>
<dbReference type="PANTHER" id="PTHR13112:SF0">
    <property type="entry name" value="FI21285P1"/>
    <property type="match status" value="1"/>
</dbReference>
<evidence type="ECO:0000256" key="5">
    <source>
        <dbReference type="PROSITE-ProRule" id="PRU00176"/>
    </source>
</evidence>
<dbReference type="InterPro" id="IPR012677">
    <property type="entry name" value="Nucleotide-bd_a/b_plait_sf"/>
</dbReference>
<dbReference type="PANTHER" id="PTHR13112">
    <property type="entry name" value="UPF3 REGULATOR OF NONSENSE TRANSCRIPTS-LIKE PROTEIN"/>
    <property type="match status" value="1"/>
</dbReference>
<feature type="compositionally biased region" description="Basic and acidic residues" evidence="6">
    <location>
        <begin position="235"/>
        <end position="246"/>
    </location>
</feature>
<dbReference type="CDD" id="cd00590">
    <property type="entry name" value="RRM_SF"/>
    <property type="match status" value="1"/>
</dbReference>
<dbReference type="Gene3D" id="3.30.70.330">
    <property type="match status" value="2"/>
</dbReference>
<evidence type="ECO:0000256" key="6">
    <source>
        <dbReference type="SAM" id="MobiDB-lite"/>
    </source>
</evidence>
<evidence type="ECO:0000259" key="7">
    <source>
        <dbReference type="PROSITE" id="PS50102"/>
    </source>
</evidence>
<dbReference type="Pfam" id="PF00076">
    <property type="entry name" value="RRM_1"/>
    <property type="match status" value="1"/>
</dbReference>
<dbReference type="GO" id="GO:0005730">
    <property type="term" value="C:nucleolus"/>
    <property type="evidence" value="ECO:0007669"/>
    <property type="project" value="TreeGrafter"/>
</dbReference>
<feature type="compositionally biased region" description="Basic residues" evidence="6">
    <location>
        <begin position="222"/>
        <end position="234"/>
    </location>
</feature>
<name>A0A9P4NNW6_9PEZI</name>
<feature type="region of interest" description="Disordered" evidence="6">
    <location>
        <begin position="538"/>
        <end position="589"/>
    </location>
</feature>
<feature type="compositionally biased region" description="Polar residues" evidence="6">
    <location>
        <begin position="290"/>
        <end position="304"/>
    </location>
</feature>
<dbReference type="GO" id="GO:0005737">
    <property type="term" value="C:cytoplasm"/>
    <property type="evidence" value="ECO:0007669"/>
    <property type="project" value="TreeGrafter"/>
</dbReference>
<keyword evidence="3" id="KW-0866">Nonsense-mediated mRNA decay</keyword>
<dbReference type="GO" id="GO:0045727">
    <property type="term" value="P:positive regulation of translation"/>
    <property type="evidence" value="ECO:0007669"/>
    <property type="project" value="TreeGrafter"/>
</dbReference>
<proteinExistence type="inferred from homology"/>
<dbReference type="InterPro" id="IPR000504">
    <property type="entry name" value="RRM_dom"/>
</dbReference>
<protein>
    <recommendedName>
        <fullName evidence="7">RRM domain-containing protein</fullName>
    </recommendedName>
</protein>
<sequence>MAPPVVKSTNGILQVPAAILQKQSNQNNHTPRAPPVKKPAPPKLKVVLRRLPPGLSQAEFEEILGEEWRVGAGKVDWFTYKAGKISTDCYISMYKFSHLNSAAKPSRPARAYLHLTEQAHLQVLSEKVLSSTFEDAKKTSKDPAVFGAPSLEFAPYTRVPNTKKKPDRYQGTIDQDPEFIEFLQSLTNPIQKPATLDSENGATKQPVKTTPLIEHIREQKAAAKKPTAKASAKHGKQELKDVKGSDKDKKVVVKGAKEVATSPEKGKRLTKVDKAAKEAVKVLTREASGVAQNAERTASASSTAVPERRRERAPNPISVAAKIQRDLGLAPAGGRRAKREPIPAGPASQTGDETFSSGSTPLAPKKDTRPPKHRRLSKSAVSTTDSNADAAKKAPSAPIQPTILKKPLTQAQPPKGPAAASRAPPVAPKNNTIPTGPASTVSEASTPSPITPTTPAVIGRQAFLKHANPSQGITETLIEEALKVFGGIEKVEIDRKKGFAYVDFADSETLRKAIAGSPIKIAQGAVQVLERRERGRAPPSIMPIQRGGFRGGRGGRGRGGRGGGVMSPGVAAAPTPSPATAAAPSGPVT</sequence>
<keyword evidence="9" id="KW-1185">Reference proteome</keyword>
<dbReference type="InterPro" id="IPR005120">
    <property type="entry name" value="UPF3_dom"/>
</dbReference>
<dbReference type="SMART" id="SM00360">
    <property type="entry name" value="RRM"/>
    <property type="match status" value="1"/>
</dbReference>
<comment type="subcellular location">
    <subcellularLocation>
        <location evidence="1">Nucleus</location>
    </subcellularLocation>
</comment>
<feature type="compositionally biased region" description="Polar residues" evidence="6">
    <location>
        <begin position="21"/>
        <end position="30"/>
    </location>
</feature>
<keyword evidence="5" id="KW-0694">RNA-binding</keyword>
<feature type="region of interest" description="Disordered" evidence="6">
    <location>
        <begin position="220"/>
        <end position="246"/>
    </location>
</feature>
<dbReference type="InterPro" id="IPR035979">
    <property type="entry name" value="RBD_domain_sf"/>
</dbReference>
<dbReference type="Proteomes" id="UP000800235">
    <property type="component" value="Unassembled WGS sequence"/>
</dbReference>
<feature type="region of interest" description="Disordered" evidence="6">
    <location>
        <begin position="19"/>
        <end position="41"/>
    </location>
</feature>
<evidence type="ECO:0000313" key="9">
    <source>
        <dbReference type="Proteomes" id="UP000800235"/>
    </source>
</evidence>
<dbReference type="CDD" id="cd12455">
    <property type="entry name" value="RRM_like_Smg4_UPF3"/>
    <property type="match status" value="1"/>
</dbReference>
<dbReference type="SUPFAM" id="SSF54928">
    <property type="entry name" value="RNA-binding domain, RBD"/>
    <property type="match status" value="2"/>
</dbReference>
<comment type="caution">
    <text evidence="8">The sequence shown here is derived from an EMBL/GenBank/DDBJ whole genome shotgun (WGS) entry which is preliminary data.</text>
</comment>